<evidence type="ECO:0000313" key="2">
    <source>
        <dbReference type="Proteomes" id="UP000515129"/>
    </source>
</evidence>
<gene>
    <name evidence="3" type="primary">LOC113053100</name>
</gene>
<keyword evidence="2" id="KW-1185">Reference proteome</keyword>
<dbReference type="Proteomes" id="UP000515129">
    <property type="component" value="Chromosome 3"/>
</dbReference>
<proteinExistence type="predicted"/>
<dbReference type="RefSeq" id="XP_026073597.1">
    <property type="nucleotide sequence ID" value="XM_026217812.1"/>
</dbReference>
<accession>A0A6P6KQZ8</accession>
<feature type="region of interest" description="Disordered" evidence="1">
    <location>
        <begin position="1"/>
        <end position="43"/>
    </location>
</feature>
<reference evidence="3" key="1">
    <citation type="submission" date="2025-08" db="UniProtKB">
        <authorList>
            <consortium name="RefSeq"/>
        </authorList>
    </citation>
    <scope>IDENTIFICATION</scope>
    <source>
        <strain evidence="3">Wakin</strain>
        <tissue evidence="3">Muscle</tissue>
    </source>
</reference>
<organism evidence="2 3">
    <name type="scientific">Carassius auratus</name>
    <name type="common">Goldfish</name>
    <dbReference type="NCBI Taxonomy" id="7957"/>
    <lineage>
        <taxon>Eukaryota</taxon>
        <taxon>Metazoa</taxon>
        <taxon>Chordata</taxon>
        <taxon>Craniata</taxon>
        <taxon>Vertebrata</taxon>
        <taxon>Euteleostomi</taxon>
        <taxon>Actinopterygii</taxon>
        <taxon>Neopterygii</taxon>
        <taxon>Teleostei</taxon>
        <taxon>Ostariophysi</taxon>
        <taxon>Cypriniformes</taxon>
        <taxon>Cyprinidae</taxon>
        <taxon>Cyprininae</taxon>
        <taxon>Carassius</taxon>
    </lineage>
</organism>
<dbReference type="GeneID" id="113053100"/>
<name>A0A6P6KQZ8_CARAU</name>
<protein>
    <submittedName>
        <fullName evidence="3">Uncharacterized protein LOC113053100 isoform X2</fullName>
    </submittedName>
</protein>
<evidence type="ECO:0000256" key="1">
    <source>
        <dbReference type="SAM" id="MobiDB-lite"/>
    </source>
</evidence>
<dbReference type="AlphaFoldDB" id="A0A6P6KQZ8"/>
<evidence type="ECO:0000313" key="3">
    <source>
        <dbReference type="RefSeq" id="XP_026073597.1"/>
    </source>
</evidence>
<sequence length="207" mass="22541">MECTLARNRSPFTTCQTSPPSPQCAEHQPEPTNYGEPMTGDQQASAMPSEVCRLCGADNGKTWIPVHCLSQGRSHKCLSMPRAQSTISTLCGAQARAHRGQRTVSAAINKPAQYRVTERRIAPNEGPSLSEQVKELGITPAMRERAMDVESVEWSSAPCTVAEVKLMMNLGRGEAEKDLIDWKADLLPLLPPSAEPYVKPVPTSSPE</sequence>